<dbReference type="EMBL" id="CAJNON010000759">
    <property type="protein sequence ID" value="CAF1371712.1"/>
    <property type="molecule type" value="Genomic_DNA"/>
</dbReference>
<organism evidence="7 8">
    <name type="scientific">Adineta steineri</name>
    <dbReference type="NCBI Taxonomy" id="433720"/>
    <lineage>
        <taxon>Eukaryota</taxon>
        <taxon>Metazoa</taxon>
        <taxon>Spiralia</taxon>
        <taxon>Gnathifera</taxon>
        <taxon>Rotifera</taxon>
        <taxon>Eurotatoria</taxon>
        <taxon>Bdelloidea</taxon>
        <taxon>Adinetida</taxon>
        <taxon>Adinetidae</taxon>
        <taxon>Adineta</taxon>
    </lineage>
</organism>
<dbReference type="Pfam" id="PF03631">
    <property type="entry name" value="Virul_fac_BrkB"/>
    <property type="match status" value="1"/>
</dbReference>
<feature type="transmembrane region" description="Helical" evidence="6">
    <location>
        <begin position="147"/>
        <end position="165"/>
    </location>
</feature>
<evidence type="ECO:0000313" key="7">
    <source>
        <dbReference type="EMBL" id="CAF1371712.1"/>
    </source>
</evidence>
<evidence type="ECO:0000256" key="2">
    <source>
        <dbReference type="ARBA" id="ARBA00022475"/>
    </source>
</evidence>
<evidence type="ECO:0000256" key="1">
    <source>
        <dbReference type="ARBA" id="ARBA00004651"/>
    </source>
</evidence>
<feature type="transmembrane region" description="Helical" evidence="6">
    <location>
        <begin position="106"/>
        <end position="126"/>
    </location>
</feature>
<evidence type="ECO:0000256" key="4">
    <source>
        <dbReference type="ARBA" id="ARBA00022989"/>
    </source>
</evidence>
<keyword evidence="4 6" id="KW-1133">Transmembrane helix</keyword>
<comment type="caution">
    <text evidence="7">The sequence shown here is derived from an EMBL/GenBank/DDBJ whole genome shotgun (WGS) entry which is preliminary data.</text>
</comment>
<evidence type="ECO:0000313" key="8">
    <source>
        <dbReference type="Proteomes" id="UP000663891"/>
    </source>
</evidence>
<feature type="transmembrane region" description="Helical" evidence="6">
    <location>
        <begin position="40"/>
        <end position="63"/>
    </location>
</feature>
<dbReference type="PANTHER" id="PTHR30213">
    <property type="entry name" value="INNER MEMBRANE PROTEIN YHJD"/>
    <property type="match status" value="1"/>
</dbReference>
<protein>
    <recommendedName>
        <fullName evidence="9">YihY/virulence factor BrkB family protein</fullName>
    </recommendedName>
</protein>
<evidence type="ECO:0000256" key="6">
    <source>
        <dbReference type="SAM" id="Phobius"/>
    </source>
</evidence>
<dbReference type="GO" id="GO:0005886">
    <property type="term" value="C:plasma membrane"/>
    <property type="evidence" value="ECO:0007669"/>
    <property type="project" value="UniProtKB-SubCell"/>
</dbReference>
<evidence type="ECO:0000256" key="5">
    <source>
        <dbReference type="ARBA" id="ARBA00023136"/>
    </source>
</evidence>
<feature type="transmembrane region" description="Helical" evidence="6">
    <location>
        <begin position="253"/>
        <end position="274"/>
    </location>
</feature>
<name>A0A815IPT0_9BILA</name>
<dbReference type="Proteomes" id="UP000663891">
    <property type="component" value="Unassembled WGS sequence"/>
</dbReference>
<feature type="transmembrane region" description="Helical" evidence="6">
    <location>
        <begin position="221"/>
        <end position="241"/>
    </location>
</feature>
<keyword evidence="3 6" id="KW-0812">Transmembrane</keyword>
<proteinExistence type="predicted"/>
<keyword evidence="2" id="KW-1003">Cell membrane</keyword>
<keyword evidence="5 6" id="KW-0472">Membrane</keyword>
<accession>A0A815IPT0</accession>
<sequence>MINRLRSTAIFQNGERRTKPIRYFFCKFLNDWSLDFAAMLAYNLLIALLPIAVALFGILGLVLKNYPDRQQEIKNQIINSFSTDNITRSGIEQVVNLAFNQLSKDAGLILAIGIIFALFGSSRLFITIDKCMTIIYRLPERAFLKQNIIAFGMLFLFIIIFPIMLTASSAPTVLLSIIPGGGGRFGTFLGGMVFSLLVAFIFFEFIYWIVPNKKMSFRVTWCGALVASCTLEIFILLFPLYVTKFMDNYAGQIGFAVILLLFFYYFATILILGAQINAFFFEHYKPLVDGLGTYVSQMHDEHGIGDVHRPLCEDETDIQDSPMSARTTTTNPNQSSHRNVWLNKLWPSRIHSSTEQDRERIA</sequence>
<dbReference type="OrthoDB" id="10037966at2759"/>
<dbReference type="InterPro" id="IPR017039">
    <property type="entry name" value="Virul_fac_BrkB"/>
</dbReference>
<gene>
    <name evidence="7" type="ORF">VCS650_LOCUS34897</name>
</gene>
<dbReference type="AlphaFoldDB" id="A0A815IPT0"/>
<reference evidence="7" key="1">
    <citation type="submission" date="2021-02" db="EMBL/GenBank/DDBJ databases">
        <authorList>
            <person name="Nowell W R."/>
        </authorList>
    </citation>
    <scope>NUCLEOTIDE SEQUENCE</scope>
</reference>
<evidence type="ECO:0000256" key="3">
    <source>
        <dbReference type="ARBA" id="ARBA00022692"/>
    </source>
</evidence>
<feature type="transmembrane region" description="Helical" evidence="6">
    <location>
        <begin position="185"/>
        <end position="209"/>
    </location>
</feature>
<comment type="subcellular location">
    <subcellularLocation>
        <location evidence="1">Cell membrane</location>
        <topology evidence="1">Multi-pass membrane protein</topology>
    </subcellularLocation>
</comment>
<dbReference type="PANTHER" id="PTHR30213:SF1">
    <property type="entry name" value="INNER MEMBRANE PROTEIN YHJD"/>
    <property type="match status" value="1"/>
</dbReference>
<evidence type="ECO:0008006" key="9">
    <source>
        <dbReference type="Google" id="ProtNLM"/>
    </source>
</evidence>